<reference evidence="1" key="1">
    <citation type="journal article" date="2010" name="Science">
        <title>Plasticity of animal genome architecture unmasked by rapid evolution of a pelagic tunicate.</title>
        <authorList>
            <person name="Denoeud F."/>
            <person name="Henriet S."/>
            <person name="Mungpakdee S."/>
            <person name="Aury J.M."/>
            <person name="Da Silva C."/>
            <person name="Brinkmann H."/>
            <person name="Mikhaleva J."/>
            <person name="Olsen L.C."/>
            <person name="Jubin C."/>
            <person name="Canestro C."/>
            <person name="Bouquet J.M."/>
            <person name="Danks G."/>
            <person name="Poulain J."/>
            <person name="Campsteijn C."/>
            <person name="Adamski M."/>
            <person name="Cross I."/>
            <person name="Yadetie F."/>
            <person name="Muffato M."/>
            <person name="Louis A."/>
            <person name="Butcher S."/>
            <person name="Tsagkogeorga G."/>
            <person name="Konrad A."/>
            <person name="Singh S."/>
            <person name="Jensen M.F."/>
            <person name="Cong E.H."/>
            <person name="Eikeseth-Otteraa H."/>
            <person name="Noel B."/>
            <person name="Anthouard V."/>
            <person name="Porcel B.M."/>
            <person name="Kachouri-Lafond R."/>
            <person name="Nishino A."/>
            <person name="Ugolini M."/>
            <person name="Chourrout P."/>
            <person name="Nishida H."/>
            <person name="Aasland R."/>
            <person name="Huzurbazar S."/>
            <person name="Westhof E."/>
            <person name="Delsuc F."/>
            <person name="Lehrach H."/>
            <person name="Reinhardt R."/>
            <person name="Weissenbach J."/>
            <person name="Roy S.W."/>
            <person name="Artiguenave F."/>
            <person name="Postlethwait J.H."/>
            <person name="Manak J.R."/>
            <person name="Thompson E.M."/>
            <person name="Jaillon O."/>
            <person name="Du Pasquier L."/>
            <person name="Boudinot P."/>
            <person name="Liberles D.A."/>
            <person name="Volff J.N."/>
            <person name="Philippe H."/>
            <person name="Lenhard B."/>
            <person name="Roest Crollius H."/>
            <person name="Wincker P."/>
            <person name="Chourrout D."/>
        </authorList>
    </citation>
    <scope>NUCLEOTIDE SEQUENCE [LARGE SCALE GENOMIC DNA]</scope>
</reference>
<proteinExistence type="predicted"/>
<accession>E4YTS2</accession>
<organism evidence="1">
    <name type="scientific">Oikopleura dioica</name>
    <name type="common">Tunicate</name>
    <dbReference type="NCBI Taxonomy" id="34765"/>
    <lineage>
        <taxon>Eukaryota</taxon>
        <taxon>Metazoa</taxon>
        <taxon>Chordata</taxon>
        <taxon>Tunicata</taxon>
        <taxon>Appendicularia</taxon>
        <taxon>Copelata</taxon>
        <taxon>Oikopleuridae</taxon>
        <taxon>Oikopleura</taxon>
    </lineage>
</organism>
<sequence>MGECQWLGALYQLCASRSRRTL</sequence>
<gene>
    <name evidence="1" type="ORF">GSOID_T00019388001</name>
</gene>
<evidence type="ECO:0000313" key="1">
    <source>
        <dbReference type="EMBL" id="CBY38861.1"/>
    </source>
</evidence>
<dbReference type="Proteomes" id="UP000011014">
    <property type="component" value="Unassembled WGS sequence"/>
</dbReference>
<name>E4YTS2_OIKDI</name>
<protein>
    <submittedName>
        <fullName evidence="1">Uncharacterized protein</fullName>
    </submittedName>
</protein>
<dbReference type="EMBL" id="FN655345">
    <property type="protein sequence ID" value="CBY38861.1"/>
    <property type="molecule type" value="Genomic_DNA"/>
</dbReference>
<dbReference type="AlphaFoldDB" id="E4YTS2"/>